<reference evidence="1" key="1">
    <citation type="submission" date="2021-06" db="EMBL/GenBank/DDBJ databases">
        <authorList>
            <person name="Hodson N. C."/>
            <person name="Mongue J. A."/>
            <person name="Jaron S. K."/>
        </authorList>
    </citation>
    <scope>NUCLEOTIDE SEQUENCE</scope>
</reference>
<organism evidence="1 2">
    <name type="scientific">Allacma fusca</name>
    <dbReference type="NCBI Taxonomy" id="39272"/>
    <lineage>
        <taxon>Eukaryota</taxon>
        <taxon>Metazoa</taxon>
        <taxon>Ecdysozoa</taxon>
        <taxon>Arthropoda</taxon>
        <taxon>Hexapoda</taxon>
        <taxon>Collembola</taxon>
        <taxon>Symphypleona</taxon>
        <taxon>Sminthuridae</taxon>
        <taxon>Allacma</taxon>
    </lineage>
</organism>
<keyword evidence="2" id="KW-1185">Reference proteome</keyword>
<gene>
    <name evidence="1" type="ORF">AFUS01_LOCUS19057</name>
</gene>
<dbReference type="Proteomes" id="UP000708208">
    <property type="component" value="Unassembled WGS sequence"/>
</dbReference>
<evidence type="ECO:0000313" key="1">
    <source>
        <dbReference type="EMBL" id="CAG7730411.1"/>
    </source>
</evidence>
<name>A0A8J2K8L2_9HEXA</name>
<protein>
    <submittedName>
        <fullName evidence="1">Uncharacterized protein</fullName>
    </submittedName>
</protein>
<proteinExistence type="predicted"/>
<evidence type="ECO:0000313" key="2">
    <source>
        <dbReference type="Proteomes" id="UP000708208"/>
    </source>
</evidence>
<accession>A0A8J2K8L2</accession>
<dbReference type="AlphaFoldDB" id="A0A8J2K8L2"/>
<comment type="caution">
    <text evidence="1">The sequence shown here is derived from an EMBL/GenBank/DDBJ whole genome shotgun (WGS) entry which is preliminary data.</text>
</comment>
<sequence length="102" mass="11372">MLQEKVLAVHSTCVNSLSDKILVHPTDWLYPRLKSNFKNSLDLEEHLRPPETPDLTEIGISWRLGHTDEALESITSQSVLIPVVLPDEPQGSAASKRLTSTE</sequence>
<dbReference type="EMBL" id="CAJVCH010193748">
    <property type="protein sequence ID" value="CAG7730411.1"/>
    <property type="molecule type" value="Genomic_DNA"/>
</dbReference>